<accession>A0ACD5A8L7</accession>
<proteinExistence type="predicted"/>
<sequence length="72" mass="7847">MTLSDVLPSLASKLIDEAEKDRERAAHERAAGIVGLPLPELSPRALRPFPDRPGRRHDPDAPGFPAPLIEES</sequence>
<dbReference type="Proteomes" id="UP001432251">
    <property type="component" value="Chromosome"/>
</dbReference>
<reference evidence="1" key="1">
    <citation type="journal article" date="2025" name="Int. J. Syst. Evol. Microbiol.">
        <title>Streptomyces citrinus sp. nov., with yellow diffusible pigment.</title>
        <authorList>
            <person name="He Y."/>
            <person name="Yang E."/>
            <person name="Xu J."/>
            <person name="Sun Y."/>
            <person name="Sun L."/>
        </authorList>
    </citation>
    <scope>NUCLEOTIDE SEQUENCE</scope>
    <source>
        <strain evidence="1">Q6</strain>
    </source>
</reference>
<gene>
    <name evidence="1" type="ORF">V2W30_09165</name>
</gene>
<name>A0ACD5A8L7_9ACTN</name>
<keyword evidence="2" id="KW-1185">Reference proteome</keyword>
<dbReference type="EMBL" id="CP146022">
    <property type="protein sequence ID" value="WWQ63494.1"/>
    <property type="molecule type" value="Genomic_DNA"/>
</dbReference>
<protein>
    <submittedName>
        <fullName evidence="1">Uncharacterized protein</fullName>
    </submittedName>
</protein>
<evidence type="ECO:0000313" key="2">
    <source>
        <dbReference type="Proteomes" id="UP001432251"/>
    </source>
</evidence>
<organism evidence="1 2">
    <name type="scientific">Streptomyces citrinus</name>
    <dbReference type="NCBI Taxonomy" id="3118173"/>
    <lineage>
        <taxon>Bacteria</taxon>
        <taxon>Bacillati</taxon>
        <taxon>Actinomycetota</taxon>
        <taxon>Actinomycetes</taxon>
        <taxon>Kitasatosporales</taxon>
        <taxon>Streptomycetaceae</taxon>
        <taxon>Streptomyces</taxon>
    </lineage>
</organism>
<evidence type="ECO:0000313" key="1">
    <source>
        <dbReference type="EMBL" id="WWQ63494.1"/>
    </source>
</evidence>